<gene>
    <name evidence="1" type="ORF">TRIVIDRAFT_25381</name>
</gene>
<proteinExistence type="predicted"/>
<sequence>MASSEVDQKYLGRMARSVENDNTILSSTLYKILGLSLRLSEKLVEVKKQRKPDATLHENIMRILWLAREGLKMLQEYVIPFVSNCVELKVLAYKLRASFYHIFVLFRNQPRVSNMPGWDPDAVPTDHVADDYQHMIHHSLEGGPVGPPPGFEAPVSALSLSFLLPAKDYLPTAHEYFEEAAELADKLLWGSHSLRLSVKTEYAAFLYECVHDANASRSLARNTINEVYEATEGMDDDMFRDA</sequence>
<comment type="caution">
    <text evidence="1">The sequence shown here is derived from an EMBL/GenBank/DDBJ whole genome shotgun (WGS) entry which is preliminary data.</text>
</comment>
<evidence type="ECO:0000313" key="1">
    <source>
        <dbReference type="EMBL" id="EHK27500.1"/>
    </source>
</evidence>
<dbReference type="InterPro" id="IPR036815">
    <property type="entry name" value="14-3-3_dom_sf"/>
</dbReference>
<dbReference type="EMBL" id="ABDF02000001">
    <property type="protein sequence ID" value="EHK27500.1"/>
    <property type="molecule type" value="Genomic_DNA"/>
</dbReference>
<dbReference type="HOGENOM" id="CLU_036650_0_0_1"/>
<dbReference type="GeneID" id="25792537"/>
<dbReference type="OrthoDB" id="5370350at2759"/>
<dbReference type="SUPFAM" id="SSF48445">
    <property type="entry name" value="14-3-3 protein"/>
    <property type="match status" value="1"/>
</dbReference>
<keyword evidence="2" id="KW-1185">Reference proteome</keyword>
<dbReference type="STRING" id="413071.G9MEM3"/>
<dbReference type="VEuPathDB" id="FungiDB:TRIVIDRAFT_25381"/>
<dbReference type="Proteomes" id="UP000007115">
    <property type="component" value="Unassembled WGS sequence"/>
</dbReference>
<organism evidence="1 2">
    <name type="scientific">Hypocrea virens (strain Gv29-8 / FGSC 10586)</name>
    <name type="common">Gliocladium virens</name>
    <name type="synonym">Trichoderma virens</name>
    <dbReference type="NCBI Taxonomy" id="413071"/>
    <lineage>
        <taxon>Eukaryota</taxon>
        <taxon>Fungi</taxon>
        <taxon>Dikarya</taxon>
        <taxon>Ascomycota</taxon>
        <taxon>Pezizomycotina</taxon>
        <taxon>Sordariomycetes</taxon>
        <taxon>Hypocreomycetidae</taxon>
        <taxon>Hypocreales</taxon>
        <taxon>Hypocreaceae</taxon>
        <taxon>Trichoderma</taxon>
    </lineage>
</organism>
<dbReference type="OMA" id="HLWGSHS"/>
<evidence type="ECO:0000313" key="2">
    <source>
        <dbReference type="Proteomes" id="UP000007115"/>
    </source>
</evidence>
<feature type="non-terminal residue" evidence="1">
    <location>
        <position position="242"/>
    </location>
</feature>
<name>G9MEM3_HYPVG</name>
<dbReference type="RefSeq" id="XP_013960953.1">
    <property type="nucleotide sequence ID" value="XM_014105478.1"/>
</dbReference>
<reference evidence="1 2" key="1">
    <citation type="journal article" date="2011" name="Genome Biol.">
        <title>Comparative genome sequence analysis underscores mycoparasitism as the ancestral life style of Trichoderma.</title>
        <authorList>
            <person name="Kubicek C.P."/>
            <person name="Herrera-Estrella A."/>
            <person name="Seidl-Seiboth V."/>
            <person name="Martinez D.A."/>
            <person name="Druzhinina I.S."/>
            <person name="Thon M."/>
            <person name="Zeilinger S."/>
            <person name="Casas-Flores S."/>
            <person name="Horwitz B.A."/>
            <person name="Mukherjee P.K."/>
            <person name="Mukherjee M."/>
            <person name="Kredics L."/>
            <person name="Alcaraz L.D."/>
            <person name="Aerts A."/>
            <person name="Antal Z."/>
            <person name="Atanasova L."/>
            <person name="Cervantes-Badillo M.G."/>
            <person name="Challacombe J."/>
            <person name="Chertkov O."/>
            <person name="McCluskey K."/>
            <person name="Coulpier F."/>
            <person name="Deshpande N."/>
            <person name="von Doehren H."/>
            <person name="Ebbole D.J."/>
            <person name="Esquivel-Naranjo E.U."/>
            <person name="Fekete E."/>
            <person name="Flipphi M."/>
            <person name="Glaser F."/>
            <person name="Gomez-Rodriguez E.Y."/>
            <person name="Gruber S."/>
            <person name="Han C."/>
            <person name="Henrissat B."/>
            <person name="Hermosa R."/>
            <person name="Hernandez-Onate M."/>
            <person name="Karaffa L."/>
            <person name="Kosti I."/>
            <person name="Le Crom S."/>
            <person name="Lindquist E."/>
            <person name="Lucas S."/>
            <person name="Luebeck M."/>
            <person name="Luebeck P.S."/>
            <person name="Margeot A."/>
            <person name="Metz B."/>
            <person name="Misra M."/>
            <person name="Nevalainen H."/>
            <person name="Omann M."/>
            <person name="Packer N."/>
            <person name="Perrone G."/>
            <person name="Uresti-Rivera E.E."/>
            <person name="Salamov A."/>
            <person name="Schmoll M."/>
            <person name="Seiboth B."/>
            <person name="Shapiro H."/>
            <person name="Sukno S."/>
            <person name="Tamayo-Ramos J.A."/>
            <person name="Tisch D."/>
            <person name="Wiest A."/>
            <person name="Wilkinson H.H."/>
            <person name="Zhang M."/>
            <person name="Coutinho P.M."/>
            <person name="Kenerley C.M."/>
            <person name="Monte E."/>
            <person name="Baker S.E."/>
            <person name="Grigoriev I.V."/>
        </authorList>
    </citation>
    <scope>NUCLEOTIDE SEQUENCE [LARGE SCALE GENOMIC DNA]</scope>
    <source>
        <strain evidence="2">Gv29-8 / FGSC 10586</strain>
    </source>
</reference>
<protein>
    <submittedName>
        <fullName evidence="1">14-3-3 protein</fullName>
    </submittedName>
</protein>
<dbReference type="InParanoid" id="G9MEM3"/>
<accession>G9MEM3</accession>
<dbReference type="eggNOG" id="ENOG502RZWE">
    <property type="taxonomic scope" value="Eukaryota"/>
</dbReference>
<dbReference type="Gene3D" id="1.20.190.20">
    <property type="entry name" value="14-3-3 domain"/>
    <property type="match status" value="1"/>
</dbReference>
<dbReference type="AlphaFoldDB" id="G9MEM3"/>
<dbReference type="InterPro" id="IPR000308">
    <property type="entry name" value="14-3-3"/>
</dbReference>
<dbReference type="PANTHER" id="PTHR18860">
    <property type="entry name" value="14-3-3 PROTEIN"/>
    <property type="match status" value="1"/>
</dbReference>